<evidence type="ECO:0000313" key="3">
    <source>
        <dbReference type="Proteomes" id="UP001642464"/>
    </source>
</evidence>
<proteinExistence type="predicted"/>
<dbReference type="EMBL" id="CAXAMM010016535">
    <property type="protein sequence ID" value="CAK9039039.1"/>
    <property type="molecule type" value="Genomic_DNA"/>
</dbReference>
<reference evidence="2 3" key="1">
    <citation type="submission" date="2024-02" db="EMBL/GenBank/DDBJ databases">
        <authorList>
            <person name="Chen Y."/>
            <person name="Shah S."/>
            <person name="Dougan E. K."/>
            <person name="Thang M."/>
            <person name="Chan C."/>
        </authorList>
    </citation>
    <scope>NUCLEOTIDE SEQUENCE [LARGE SCALE GENOMIC DNA]</scope>
</reference>
<keyword evidence="3" id="KW-1185">Reference proteome</keyword>
<feature type="compositionally biased region" description="Polar residues" evidence="1">
    <location>
        <begin position="114"/>
        <end position="132"/>
    </location>
</feature>
<accession>A0ABP0LLT9</accession>
<evidence type="ECO:0000313" key="2">
    <source>
        <dbReference type="EMBL" id="CAK9039039.1"/>
    </source>
</evidence>
<name>A0ABP0LLT9_9DINO</name>
<gene>
    <name evidence="2" type="ORF">SCF082_LOCUS22877</name>
</gene>
<feature type="region of interest" description="Disordered" evidence="1">
    <location>
        <begin position="1"/>
        <end position="98"/>
    </location>
</feature>
<sequence length="142" mass="15479">MGSGGRHRSNRTASRKRKKHRATSGKGSRARKDRKRRRLAQTSESDAHRLSSAEPKSPESKGSSLCKASVASLSASPCSLASHRSPASFSPGLPEEPEALEICEEDDVQIVQAKPTQNRNVSRPNQDPSAPKSQFARFETEL</sequence>
<evidence type="ECO:0000256" key="1">
    <source>
        <dbReference type="SAM" id="MobiDB-lite"/>
    </source>
</evidence>
<comment type="caution">
    <text evidence="2">The sequence shown here is derived from an EMBL/GenBank/DDBJ whole genome shotgun (WGS) entry which is preliminary data.</text>
</comment>
<organism evidence="2 3">
    <name type="scientific">Durusdinium trenchii</name>
    <dbReference type="NCBI Taxonomy" id="1381693"/>
    <lineage>
        <taxon>Eukaryota</taxon>
        <taxon>Sar</taxon>
        <taxon>Alveolata</taxon>
        <taxon>Dinophyceae</taxon>
        <taxon>Suessiales</taxon>
        <taxon>Symbiodiniaceae</taxon>
        <taxon>Durusdinium</taxon>
    </lineage>
</organism>
<feature type="compositionally biased region" description="Basic and acidic residues" evidence="1">
    <location>
        <begin position="45"/>
        <end position="59"/>
    </location>
</feature>
<feature type="region of interest" description="Disordered" evidence="1">
    <location>
        <begin position="113"/>
        <end position="142"/>
    </location>
</feature>
<dbReference type="Proteomes" id="UP001642464">
    <property type="component" value="Unassembled WGS sequence"/>
</dbReference>
<feature type="compositionally biased region" description="Low complexity" evidence="1">
    <location>
        <begin position="68"/>
        <end position="82"/>
    </location>
</feature>
<feature type="compositionally biased region" description="Basic residues" evidence="1">
    <location>
        <begin position="1"/>
        <end position="39"/>
    </location>
</feature>
<protein>
    <submittedName>
        <fullName evidence="2">Uncharacterized protein</fullName>
    </submittedName>
</protein>